<protein>
    <recommendedName>
        <fullName evidence="1">Reverse transcriptase domain-containing protein</fullName>
    </recommendedName>
</protein>
<dbReference type="InterPro" id="IPR000477">
    <property type="entry name" value="RT_dom"/>
</dbReference>
<keyword evidence="3" id="KW-1185">Reference proteome</keyword>
<name>A0A329RDQ9_9STRA</name>
<accession>A0A329RDQ9</accession>
<dbReference type="PANTHER" id="PTHR37984:SF5">
    <property type="entry name" value="PROTEIN NYNRIN-LIKE"/>
    <property type="match status" value="1"/>
</dbReference>
<dbReference type="InterPro" id="IPR050951">
    <property type="entry name" value="Retrovirus_Pol_polyprotein"/>
</dbReference>
<dbReference type="AlphaFoldDB" id="A0A329RDQ9"/>
<proteinExistence type="predicted"/>
<dbReference type="PANTHER" id="PTHR37984">
    <property type="entry name" value="PROTEIN CBG26694"/>
    <property type="match status" value="1"/>
</dbReference>
<dbReference type="Gene3D" id="3.30.70.270">
    <property type="match status" value="1"/>
</dbReference>
<organism evidence="2 3">
    <name type="scientific">Phytophthora cactorum</name>
    <dbReference type="NCBI Taxonomy" id="29920"/>
    <lineage>
        <taxon>Eukaryota</taxon>
        <taxon>Sar</taxon>
        <taxon>Stramenopiles</taxon>
        <taxon>Oomycota</taxon>
        <taxon>Peronosporomycetes</taxon>
        <taxon>Peronosporales</taxon>
        <taxon>Peronosporaceae</taxon>
        <taxon>Phytophthora</taxon>
    </lineage>
</organism>
<evidence type="ECO:0000313" key="2">
    <source>
        <dbReference type="EMBL" id="RAW21348.1"/>
    </source>
</evidence>
<dbReference type="VEuPathDB" id="FungiDB:PC110_g22210"/>
<dbReference type="InterPro" id="IPR043128">
    <property type="entry name" value="Rev_trsase/Diguanyl_cyclase"/>
</dbReference>
<evidence type="ECO:0000313" key="3">
    <source>
        <dbReference type="Proteomes" id="UP000251314"/>
    </source>
</evidence>
<dbReference type="EMBL" id="MJFZ01001836">
    <property type="protein sequence ID" value="RAW21348.1"/>
    <property type="molecule type" value="Genomic_DNA"/>
</dbReference>
<dbReference type="Gene3D" id="3.10.10.10">
    <property type="entry name" value="HIV Type 1 Reverse Transcriptase, subunit A, domain 1"/>
    <property type="match status" value="1"/>
</dbReference>
<dbReference type="CDD" id="cd01647">
    <property type="entry name" value="RT_LTR"/>
    <property type="match status" value="1"/>
</dbReference>
<dbReference type="OrthoDB" id="127039at2759"/>
<sequence>MRWTCAVAEQLSYGMIFKIEHHGLIMDFKAGEFIWDDPREESVIAQADHRQIKISDADYQKEPLDEHVPDFLNADEQADLLDLLNKFDVKLFSGTTVGNDKEGDHASGRSQDYHQVRKSPWAAPAINTTKPNKTVHLLCDSRRLNLQLERHPWPLPKINELFRSIPRFVFVTVLDLNMGYYAIHLTYRSSLLTTFILPFGKYCWLRLLMGISTAPDHFQARIDQLLGNLPFSRCCLDDVLIVTETNFADHLQQVEVVLRRLEDAGRTVSVKKCKLAAKEANYLGYRVATEGISPQPEKGCGNLAYHPADKQEGASALDRTCQLLP</sequence>
<dbReference type="Proteomes" id="UP000251314">
    <property type="component" value="Unassembled WGS sequence"/>
</dbReference>
<evidence type="ECO:0000259" key="1">
    <source>
        <dbReference type="Pfam" id="PF00078"/>
    </source>
</evidence>
<comment type="caution">
    <text evidence="2">The sequence shown here is derived from an EMBL/GenBank/DDBJ whole genome shotgun (WGS) entry which is preliminary data.</text>
</comment>
<gene>
    <name evidence="2" type="ORF">PC110_g22210</name>
</gene>
<dbReference type="STRING" id="29920.A0A329RDQ9"/>
<reference evidence="2 3" key="1">
    <citation type="submission" date="2018-01" db="EMBL/GenBank/DDBJ databases">
        <title>Draft genome of the strawberry crown rot pathogen Phytophthora cactorum.</title>
        <authorList>
            <person name="Armitage A.D."/>
            <person name="Lysoe E."/>
            <person name="Nellist C.F."/>
            <person name="Harrison R.J."/>
            <person name="Brurberg M.B."/>
        </authorList>
    </citation>
    <scope>NUCLEOTIDE SEQUENCE [LARGE SCALE GENOMIC DNA]</scope>
    <source>
        <strain evidence="2 3">10300</strain>
    </source>
</reference>
<feature type="domain" description="Reverse transcriptase" evidence="1">
    <location>
        <begin position="153"/>
        <end position="287"/>
    </location>
</feature>
<dbReference type="Pfam" id="PF00078">
    <property type="entry name" value="RVT_1"/>
    <property type="match status" value="1"/>
</dbReference>
<dbReference type="InterPro" id="IPR043502">
    <property type="entry name" value="DNA/RNA_pol_sf"/>
</dbReference>
<dbReference type="SUPFAM" id="SSF56672">
    <property type="entry name" value="DNA/RNA polymerases"/>
    <property type="match status" value="1"/>
</dbReference>